<protein>
    <submittedName>
        <fullName evidence="13">Alcohol dehydrogenase cytochrome c subunit</fullName>
    </submittedName>
    <submittedName>
        <fullName evidence="12">Mono/diheme cytochrome c family protein</fullName>
    </submittedName>
</protein>
<dbReference type="AlphaFoldDB" id="A0A1X6ZW11"/>
<evidence type="ECO:0000313" key="15">
    <source>
        <dbReference type="Proteomes" id="UP000240624"/>
    </source>
</evidence>
<dbReference type="GO" id="GO:0016614">
    <property type="term" value="F:oxidoreductase activity, acting on CH-OH group of donors"/>
    <property type="evidence" value="ECO:0007669"/>
    <property type="project" value="InterPro"/>
</dbReference>
<evidence type="ECO:0000256" key="7">
    <source>
        <dbReference type="ARBA" id="ARBA00023004"/>
    </source>
</evidence>
<evidence type="ECO:0000259" key="11">
    <source>
        <dbReference type="PROSITE" id="PS51007"/>
    </source>
</evidence>
<evidence type="ECO:0000256" key="3">
    <source>
        <dbReference type="ARBA" id="ARBA00022617"/>
    </source>
</evidence>
<feature type="transmembrane region" description="Helical" evidence="10">
    <location>
        <begin position="12"/>
        <end position="31"/>
    </location>
</feature>
<evidence type="ECO:0000256" key="8">
    <source>
        <dbReference type="ARBA" id="ARBA00023136"/>
    </source>
</evidence>
<dbReference type="GO" id="GO:0005506">
    <property type="term" value="F:iron ion binding"/>
    <property type="evidence" value="ECO:0007669"/>
    <property type="project" value="InterPro"/>
</dbReference>
<evidence type="ECO:0000256" key="2">
    <source>
        <dbReference type="ARBA" id="ARBA00022475"/>
    </source>
</evidence>
<dbReference type="InterPro" id="IPR009056">
    <property type="entry name" value="Cyt_c-like_dom"/>
</dbReference>
<dbReference type="SUPFAM" id="SSF46626">
    <property type="entry name" value="Cytochrome c"/>
    <property type="match status" value="2"/>
</dbReference>
<evidence type="ECO:0000256" key="5">
    <source>
        <dbReference type="ARBA" id="ARBA00022729"/>
    </source>
</evidence>
<reference evidence="12 15" key="2">
    <citation type="submission" date="2018-03" db="EMBL/GenBank/DDBJ databases">
        <title>Genomic Encyclopedia of Archaeal and Bacterial Type Strains, Phase II (KMG-II): from individual species to whole genera.</title>
        <authorList>
            <person name="Goeker M."/>
        </authorList>
    </citation>
    <scope>NUCLEOTIDE SEQUENCE [LARGE SCALE GENOMIC DNA]</scope>
    <source>
        <strain evidence="12 15">DSM 29956</strain>
    </source>
</reference>
<keyword evidence="2" id="KW-1003">Cell membrane</keyword>
<keyword evidence="4 9" id="KW-0479">Metal-binding</keyword>
<proteinExistence type="predicted"/>
<dbReference type="PANTHER" id="PTHR35008:SF8">
    <property type="entry name" value="ALCOHOL DEHYDROGENASE CYTOCHROME C SUBUNIT"/>
    <property type="match status" value="1"/>
</dbReference>
<name>A0A1X6ZW11_9RHOB</name>
<keyword evidence="15" id="KW-1185">Reference proteome</keyword>
<evidence type="ECO:0000256" key="1">
    <source>
        <dbReference type="ARBA" id="ARBA00004236"/>
    </source>
</evidence>
<dbReference type="PIRSF" id="PIRSF000018">
    <property type="entry name" value="Mb_ADH_cyt_c"/>
    <property type="match status" value="1"/>
</dbReference>
<evidence type="ECO:0000256" key="4">
    <source>
        <dbReference type="ARBA" id="ARBA00022723"/>
    </source>
</evidence>
<dbReference type="PANTHER" id="PTHR35008">
    <property type="entry name" value="BLL4482 PROTEIN-RELATED"/>
    <property type="match status" value="1"/>
</dbReference>
<keyword evidence="6" id="KW-0677">Repeat</keyword>
<evidence type="ECO:0000313" key="14">
    <source>
        <dbReference type="Proteomes" id="UP000193495"/>
    </source>
</evidence>
<evidence type="ECO:0000313" key="12">
    <source>
        <dbReference type="EMBL" id="PSK83430.1"/>
    </source>
</evidence>
<evidence type="ECO:0000256" key="10">
    <source>
        <dbReference type="SAM" id="Phobius"/>
    </source>
</evidence>
<reference evidence="13 14" key="1">
    <citation type="submission" date="2017-03" db="EMBL/GenBank/DDBJ databases">
        <authorList>
            <person name="Afonso C.L."/>
            <person name="Miller P.J."/>
            <person name="Scott M.A."/>
            <person name="Spackman E."/>
            <person name="Goraichik I."/>
            <person name="Dimitrov K.M."/>
            <person name="Suarez D.L."/>
            <person name="Swayne D.E."/>
        </authorList>
    </citation>
    <scope>NUCLEOTIDE SEQUENCE [LARGE SCALE GENOMIC DNA]</scope>
    <source>
        <strain evidence="13 14">CECT 8367</strain>
    </source>
</reference>
<gene>
    <name evidence="13" type="primary">adhB_1</name>
    <name evidence="12" type="ORF">CLV79_1109</name>
    <name evidence="13" type="ORF">LOS8367_03073</name>
</gene>
<dbReference type="Gene3D" id="1.10.760.10">
    <property type="entry name" value="Cytochrome c-like domain"/>
    <property type="match status" value="1"/>
</dbReference>
<dbReference type="Proteomes" id="UP000193495">
    <property type="component" value="Unassembled WGS sequence"/>
</dbReference>
<keyword evidence="3 9" id="KW-0349">Heme</keyword>
<dbReference type="InterPro" id="IPR014353">
    <property type="entry name" value="Membr-bd_ADH_cyt_c"/>
</dbReference>
<keyword evidence="5" id="KW-0732">Signal</keyword>
<feature type="domain" description="Cytochrome c" evidence="11">
    <location>
        <begin position="196"/>
        <end position="304"/>
    </location>
</feature>
<keyword evidence="8 10" id="KW-0472">Membrane</keyword>
<feature type="domain" description="Cytochrome c" evidence="11">
    <location>
        <begin position="49"/>
        <end position="154"/>
    </location>
</feature>
<evidence type="ECO:0000256" key="9">
    <source>
        <dbReference type="PROSITE-ProRule" id="PRU00433"/>
    </source>
</evidence>
<comment type="subcellular location">
    <subcellularLocation>
        <location evidence="1">Cell membrane</location>
    </subcellularLocation>
</comment>
<evidence type="ECO:0000313" key="13">
    <source>
        <dbReference type="EMBL" id="SLN63469.1"/>
    </source>
</evidence>
<keyword evidence="10" id="KW-1133">Transmembrane helix</keyword>
<evidence type="ECO:0000256" key="6">
    <source>
        <dbReference type="ARBA" id="ARBA00022737"/>
    </source>
</evidence>
<dbReference type="InterPro" id="IPR051459">
    <property type="entry name" value="Cytochrome_c-type_DH"/>
</dbReference>
<dbReference type="Proteomes" id="UP000240624">
    <property type="component" value="Unassembled WGS sequence"/>
</dbReference>
<dbReference type="GO" id="GO:0005886">
    <property type="term" value="C:plasma membrane"/>
    <property type="evidence" value="ECO:0007669"/>
    <property type="project" value="UniProtKB-SubCell"/>
</dbReference>
<keyword evidence="7 9" id="KW-0408">Iron</keyword>
<dbReference type="GO" id="GO:0009055">
    <property type="term" value="F:electron transfer activity"/>
    <property type="evidence" value="ECO:0007669"/>
    <property type="project" value="InterPro"/>
</dbReference>
<dbReference type="GO" id="GO:0020037">
    <property type="term" value="F:heme binding"/>
    <property type="evidence" value="ECO:0007669"/>
    <property type="project" value="InterPro"/>
</dbReference>
<organism evidence="13 14">
    <name type="scientific">Limimaricola soesokkakensis</name>
    <dbReference type="NCBI Taxonomy" id="1343159"/>
    <lineage>
        <taxon>Bacteria</taxon>
        <taxon>Pseudomonadati</taxon>
        <taxon>Pseudomonadota</taxon>
        <taxon>Alphaproteobacteria</taxon>
        <taxon>Rhodobacterales</taxon>
        <taxon>Paracoccaceae</taxon>
        <taxon>Limimaricola</taxon>
    </lineage>
</organism>
<dbReference type="InterPro" id="IPR036909">
    <property type="entry name" value="Cyt_c-like_dom_sf"/>
</dbReference>
<keyword evidence="10" id="KW-0812">Transmembrane</keyword>
<dbReference type="EMBL" id="PYGB01000010">
    <property type="protein sequence ID" value="PSK83430.1"/>
    <property type="molecule type" value="Genomic_DNA"/>
</dbReference>
<dbReference type="PROSITE" id="PS51007">
    <property type="entry name" value="CYTC"/>
    <property type="match status" value="2"/>
</dbReference>
<dbReference type="EMBL" id="FWFY01000011">
    <property type="protein sequence ID" value="SLN63469.1"/>
    <property type="molecule type" value="Genomic_DNA"/>
</dbReference>
<sequence>MLAIRTSKMTKPIIWLFGISVAAAAFGYAFILPGLGQTAKNVDLNAYSADVERGAYVLRMGGCVVCHTDIDNGGVFLAGGAGLETPFGTFYAPNITPDTEHGIGAMSLEDFYVAMTAGVTPDGEHYFPSFPYTSYGHFKTEDIVDLKAYLDTVEPVARPSQPHELIWPFSNRQFVGVWKSLYHTPEPFVPNDAESASWNRGAYLVNGPGHCGECHTARNLIGGMSTNTLEGTGKSSFSSGAPAIAGSRSTIRDWSLNDLVFYLQLGLTPDGDVSGGKMIDVIEHGTSHLTGEDLEAIATYLKSL</sequence>
<accession>A0A1X6ZW11</accession>